<feature type="transmembrane region" description="Helical" evidence="1">
    <location>
        <begin position="77"/>
        <end position="97"/>
    </location>
</feature>
<dbReference type="Proteomes" id="UP001597273">
    <property type="component" value="Unassembled WGS sequence"/>
</dbReference>
<keyword evidence="1" id="KW-0812">Transmembrane</keyword>
<proteinExistence type="predicted"/>
<evidence type="ECO:0000256" key="1">
    <source>
        <dbReference type="SAM" id="Phobius"/>
    </source>
</evidence>
<comment type="caution">
    <text evidence="2">The sequence shown here is derived from an EMBL/GenBank/DDBJ whole genome shotgun (WGS) entry which is preliminary data.</text>
</comment>
<dbReference type="InterPro" id="IPR038750">
    <property type="entry name" value="YczE/YyaS-like"/>
</dbReference>
<sequence>MGRALFYRWLFFISGLIVLALGFTMTIKANKLGIGPWDVLNVGLFKNFGFTIGTWAIVVGLVVIVSTMLFTRKLPQIGTFLNMLLIGIFIDIFNWLIPDIQTLFGQTLIFLGGILISGYGVGLYVSPRIGAGPRDSLMLMLVEKTGLSITVVRAGIEMTVAFIGWLLGGPVGIGTVAIALFTGRIVQISLPQFERLLKRIIERKGGIPPALKV</sequence>
<protein>
    <submittedName>
        <fullName evidence="2">YitT family protein</fullName>
    </submittedName>
</protein>
<organism evidence="2 3">
    <name type="scientific">Planococcus chinensis</name>
    <dbReference type="NCBI Taxonomy" id="272917"/>
    <lineage>
        <taxon>Bacteria</taxon>
        <taxon>Bacillati</taxon>
        <taxon>Bacillota</taxon>
        <taxon>Bacilli</taxon>
        <taxon>Bacillales</taxon>
        <taxon>Caryophanaceae</taxon>
        <taxon>Planococcus</taxon>
    </lineage>
</organism>
<feature type="transmembrane region" description="Helical" evidence="1">
    <location>
        <begin position="7"/>
        <end position="27"/>
    </location>
</feature>
<gene>
    <name evidence="2" type="ORF">ACFSDB_02590</name>
</gene>
<evidence type="ECO:0000313" key="2">
    <source>
        <dbReference type="EMBL" id="MFD1861795.1"/>
    </source>
</evidence>
<accession>A0ABW4QDY9</accession>
<feature type="transmembrane region" description="Helical" evidence="1">
    <location>
        <begin position="103"/>
        <end position="125"/>
    </location>
</feature>
<keyword evidence="3" id="KW-1185">Reference proteome</keyword>
<reference evidence="3" key="1">
    <citation type="journal article" date="2019" name="Int. J. Syst. Evol. Microbiol.">
        <title>The Global Catalogue of Microorganisms (GCM) 10K type strain sequencing project: providing services to taxonomists for standard genome sequencing and annotation.</title>
        <authorList>
            <consortium name="The Broad Institute Genomics Platform"/>
            <consortium name="The Broad Institute Genome Sequencing Center for Infectious Disease"/>
            <person name="Wu L."/>
            <person name="Ma J."/>
        </authorList>
    </citation>
    <scope>NUCLEOTIDE SEQUENCE [LARGE SCALE GENOMIC DNA]</scope>
    <source>
        <strain evidence="3">CGMCC 1.15475</strain>
    </source>
</reference>
<dbReference type="EMBL" id="JBHUFW010000004">
    <property type="protein sequence ID" value="MFD1861795.1"/>
    <property type="molecule type" value="Genomic_DNA"/>
</dbReference>
<evidence type="ECO:0000313" key="3">
    <source>
        <dbReference type="Proteomes" id="UP001597273"/>
    </source>
</evidence>
<feature type="transmembrane region" description="Helical" evidence="1">
    <location>
        <begin position="47"/>
        <end position="70"/>
    </location>
</feature>
<dbReference type="PANTHER" id="PTHR40078:SF1">
    <property type="entry name" value="INTEGRAL MEMBRANE PROTEIN"/>
    <property type="match status" value="1"/>
</dbReference>
<dbReference type="RefSeq" id="WP_204891143.1">
    <property type="nucleotide sequence ID" value="NZ_JBHUFW010000004.1"/>
</dbReference>
<dbReference type="PANTHER" id="PTHR40078">
    <property type="entry name" value="INTEGRAL MEMBRANE PROTEIN-RELATED"/>
    <property type="match status" value="1"/>
</dbReference>
<dbReference type="Pfam" id="PF19700">
    <property type="entry name" value="DUF6198"/>
    <property type="match status" value="1"/>
</dbReference>
<keyword evidence="1" id="KW-0472">Membrane</keyword>
<feature type="transmembrane region" description="Helical" evidence="1">
    <location>
        <begin position="162"/>
        <end position="186"/>
    </location>
</feature>
<name>A0ABW4QDY9_9BACL</name>
<keyword evidence="1" id="KW-1133">Transmembrane helix</keyword>